<feature type="chain" id="PRO_5045434145" description="WxL domain-containing protein" evidence="2">
    <location>
        <begin position="21"/>
        <end position="1392"/>
    </location>
</feature>
<feature type="region of interest" description="Disordered" evidence="1">
    <location>
        <begin position="39"/>
        <end position="116"/>
    </location>
</feature>
<evidence type="ECO:0008006" key="5">
    <source>
        <dbReference type="Google" id="ProtNLM"/>
    </source>
</evidence>
<accession>A0ABM7XUN0</accession>
<evidence type="ECO:0000313" key="4">
    <source>
        <dbReference type="Proteomes" id="UP000831692"/>
    </source>
</evidence>
<evidence type="ECO:0000256" key="2">
    <source>
        <dbReference type="SAM" id="SignalP"/>
    </source>
</evidence>
<feature type="compositionally biased region" description="Low complexity" evidence="1">
    <location>
        <begin position="39"/>
        <end position="51"/>
    </location>
</feature>
<evidence type="ECO:0000256" key="1">
    <source>
        <dbReference type="SAM" id="MobiDB-lite"/>
    </source>
</evidence>
<keyword evidence="4" id="KW-1185">Reference proteome</keyword>
<gene>
    <name evidence="3" type="ORF">ENLAB_23580</name>
</gene>
<sequence>MKLITLFSALLLISTSGINTIVTFQQVVEADTVSLTEASASSDLESTSSSDELADFPAITEQSSEEPPAPSDSPEDSSPASQEDQELVEESLPEESTNEADLANEVDDEADVEEPQVEALDTEAEILALSVEGEEQLRAILLGESYTDSQDTLYDYGQIANDQAILLTLSGTFTLTAPISEIQRTNVTFTGQQAVISQATANDLMQFANPVQLTWQGLQLQGITSAQGLAQTTGQSTIVFENTQLELTTSTGRLVNNDQAHLHFKGSNRLTTAAASIPTLFTANRLTVEGEFTIDHRSTNTTPIFELNQGVIAEQAVFSVTRSANTNTGTVFHLTGAAATLVFGQESVTTIRQSGAVVSVPNANQDSRLTVAAGATLDVGTGQGLSGNTTSTLGEVVIQAGSQVQFSEFGTVSATPAINAGRRLIVENSSAERPTVITGTRTGTTTGAFIHLRSAEAEVHIGAFTQMTVNQTGPVLTASLADVVVGENARIDATTGNGFTADTMIKTFRMEDRSHIELEERANNNSNVRRFSVRDSFVTGDDVILNSKRQVTITNAAFLQLQAANARFVSGNNNHMTITQRGAIFHGVATTSELHFGEENVINLTSGQGLTGNNGSTRRMIVGKETKLFLSEHGTNDNQNFIRLRDELKLEAGAELHINRTSTRTAEAIRLTRASSQFTMEEGSKLFVEVRGIAFYGTTTTNVYVGDRAEIHSKASYGFTGRRTIRSFVTGSKAKIYHTEATSGNLTVSETLSDSPFRVSHIFTLGEEAELTVVRERNRNDAGAIRVNNTNGVVTLGKGAKMSIEQIGPAFYAPRGASFVMEEGASFYANTSNGFNSSTRRFSEMTIGKNANFHVTDAGRTRNRSTSRPMIDIANTITVDEEAVFLVETEVNRSEMIYFRNARASLNLQGVQRFELIHPTTRAGNSRTTLQQLIRSNNNTAANGLSINFENQKVSLWTGTGEQPNEEFINVSGRLRINRNNGVNPSWGTFNANARSRYISVENADGSISSLNDVDFVAAISANNYRRIAFSEPEGLVARIDALSDQSTEITGSMYEDTDVTVVTYTNTAGEVVELTKDSERIEWEGYRDESELYRYFRIQLRENERLETETEVSVFLSKPSVETLIDTTARRTVIKGVDFEAYNITLDRFKVNELANEAALHALILEESRAQAENVLTHADMTTDFRVIDTDVTLDVDEDGSYYAVLEVGNKAYQQVIGIDVTSKLEHMRVTIPTKMVFESLYNAAESNRNFESQTYEIRNHSSLAVATYINQVAIDDSAGIVLLEAGEDPLDYAESESEEEDPILTYDDISVPLLRLNLKTEETEIQLYEAMEEQPLMRLEERSRAPISLTGDFYGDYPRWVVDAEEDQGGYYEDSLVPNYRIILRFVPRD</sequence>
<dbReference type="Proteomes" id="UP000831692">
    <property type="component" value="Chromosome"/>
</dbReference>
<reference evidence="3 4" key="1">
    <citation type="submission" date="2022-03" db="EMBL/GenBank/DDBJ databases">
        <title>Complete genome sequence of Enterococcus innesii DB-1.</title>
        <authorList>
            <person name="Fukuda D."/>
            <person name="Nolasco-Hipolito C."/>
        </authorList>
    </citation>
    <scope>NUCLEOTIDE SEQUENCE [LARGE SCALE GENOMIC DNA]</scope>
    <source>
        <strain evidence="3 4">DB-1</strain>
    </source>
</reference>
<dbReference type="EMBL" id="AP025635">
    <property type="protein sequence ID" value="BDG68794.1"/>
    <property type="molecule type" value="Genomic_DNA"/>
</dbReference>
<feature type="compositionally biased region" description="Acidic residues" evidence="1">
    <location>
        <begin position="83"/>
        <end position="116"/>
    </location>
</feature>
<dbReference type="GeneID" id="83458360"/>
<feature type="signal peptide" evidence="2">
    <location>
        <begin position="1"/>
        <end position="20"/>
    </location>
</feature>
<protein>
    <recommendedName>
        <fullName evidence="5">WxL domain-containing protein</fullName>
    </recommendedName>
</protein>
<organism evidence="3 4">
    <name type="scientific">Enterococcus innesii</name>
    <dbReference type="NCBI Taxonomy" id="2839759"/>
    <lineage>
        <taxon>Bacteria</taxon>
        <taxon>Bacillati</taxon>
        <taxon>Bacillota</taxon>
        <taxon>Bacilli</taxon>
        <taxon>Lactobacillales</taxon>
        <taxon>Enterococcaceae</taxon>
        <taxon>Enterococcus</taxon>
    </lineage>
</organism>
<keyword evidence="2" id="KW-0732">Signal</keyword>
<proteinExistence type="predicted"/>
<name>A0ABM7XUN0_9ENTE</name>
<dbReference type="RefSeq" id="WP_244351214.1">
    <property type="nucleotide sequence ID" value="NZ_AP025635.1"/>
</dbReference>
<evidence type="ECO:0000313" key="3">
    <source>
        <dbReference type="EMBL" id="BDG68794.1"/>
    </source>
</evidence>